<feature type="transmembrane region" description="Helical" evidence="2">
    <location>
        <begin position="296"/>
        <end position="318"/>
    </location>
</feature>
<feature type="transmembrane region" description="Helical" evidence="2">
    <location>
        <begin position="152"/>
        <end position="177"/>
    </location>
</feature>
<keyword evidence="2" id="KW-1133">Transmembrane helix</keyword>
<feature type="transmembrane region" description="Helical" evidence="2">
    <location>
        <begin position="373"/>
        <end position="393"/>
    </location>
</feature>
<keyword evidence="2" id="KW-0472">Membrane</keyword>
<feature type="compositionally biased region" description="Polar residues" evidence="1">
    <location>
        <begin position="1"/>
        <end position="22"/>
    </location>
</feature>
<feature type="transmembrane region" description="Helical" evidence="2">
    <location>
        <begin position="267"/>
        <end position="284"/>
    </location>
</feature>
<dbReference type="OrthoDB" id="4564at2759"/>
<feature type="transmembrane region" description="Helical" evidence="2">
    <location>
        <begin position="414"/>
        <end position="432"/>
    </location>
</feature>
<sequence length="613" mass="67428">MSRANGDTASETSPLLPTTATSDLEGPNLRHDNQGSFNGETIEVAEMKKVTHNDPSLATEAEDFKNLLGSTRFLYNNVRADEMSQTLRRQTVDDFRGIGRTKHVDGEISSSNRLSMIYHQQRDHAMLYLEKVKTSFFQDAKSLAEGTIPQSVVLALVIGVVCGVACWLYYSILFFFLELLWTTLPDQVVVNSWDEKYHWLWIPFVSTTMITCVGLTVVYMGEPGDLPYTIGRVHAQAFIPMNHVSPMVFSSLFSILAGGSLGPEAPLVAICGALGGFVSRRIFLQKHINVVRKHTLMGMGGALAAFFGVPLGGSLFALEVCSRFGVEYFEHLIEAIFCGEICLVVFRSLSGLPIQPIWDLTAISGRMMSTTPMHVLLGAVIGLYGAFWATVFARFHWKVMAMFGKLNLLDNQRAVYRGWLGGFFVILMAVLVPHTAFWGEEEIQIVATMSPAKDLPNIWPTTGLLGFGMNSPFHAFIVGICKLIAISFTVSGGLRGGYIFPLMCSGAAFGRLLYYVLPESVPMQLAVLCTAAGMNVAITRTSLATTLILAFLPGEPVAIPAILMASICSLFATSYMPFIKSQITRSDIDHSLFHEEHHISVGLVLEEEHQDDH</sequence>
<protein>
    <submittedName>
        <fullName evidence="3">Chloride channel</fullName>
    </submittedName>
</protein>
<dbReference type="PANTHER" id="PTHR43427">
    <property type="entry name" value="CHLORIDE CHANNEL PROTEIN CLC-E"/>
    <property type="match status" value="1"/>
</dbReference>
<keyword evidence="4" id="KW-1185">Reference proteome</keyword>
<dbReference type="Pfam" id="PF00654">
    <property type="entry name" value="Voltage_CLC"/>
    <property type="match status" value="1"/>
</dbReference>
<dbReference type="GO" id="GO:0016020">
    <property type="term" value="C:membrane"/>
    <property type="evidence" value="ECO:0007669"/>
    <property type="project" value="InterPro"/>
</dbReference>
<dbReference type="PANTHER" id="PTHR43427:SF12">
    <property type="entry name" value="CHLORIDE TRANSPORTER"/>
    <property type="match status" value="1"/>
</dbReference>
<dbReference type="Proteomes" id="UP000693970">
    <property type="component" value="Unassembled WGS sequence"/>
</dbReference>
<reference evidence="3" key="2">
    <citation type="submission" date="2021-04" db="EMBL/GenBank/DDBJ databases">
        <authorList>
            <person name="Podell S."/>
        </authorList>
    </citation>
    <scope>NUCLEOTIDE SEQUENCE</scope>
    <source>
        <strain evidence="3">Hildebrandi</strain>
    </source>
</reference>
<accession>A0A9K3Q1C9</accession>
<gene>
    <name evidence="3" type="ORF">IV203_037851</name>
</gene>
<organism evidence="3 4">
    <name type="scientific">Nitzschia inconspicua</name>
    <dbReference type="NCBI Taxonomy" id="303405"/>
    <lineage>
        <taxon>Eukaryota</taxon>
        <taxon>Sar</taxon>
        <taxon>Stramenopiles</taxon>
        <taxon>Ochrophyta</taxon>
        <taxon>Bacillariophyta</taxon>
        <taxon>Bacillariophyceae</taxon>
        <taxon>Bacillariophycidae</taxon>
        <taxon>Bacillariales</taxon>
        <taxon>Bacillariaceae</taxon>
        <taxon>Nitzschia</taxon>
    </lineage>
</organism>
<dbReference type="InterPro" id="IPR001807">
    <property type="entry name" value="ClC"/>
</dbReference>
<evidence type="ECO:0000256" key="2">
    <source>
        <dbReference type="SAM" id="Phobius"/>
    </source>
</evidence>
<reference evidence="3" key="1">
    <citation type="journal article" date="2021" name="Sci. Rep.">
        <title>Diploid genomic architecture of Nitzschia inconspicua, an elite biomass production diatom.</title>
        <authorList>
            <person name="Oliver A."/>
            <person name="Podell S."/>
            <person name="Pinowska A."/>
            <person name="Traller J.C."/>
            <person name="Smith S.R."/>
            <person name="McClure R."/>
            <person name="Beliaev A."/>
            <person name="Bohutskyi P."/>
            <person name="Hill E.A."/>
            <person name="Rabines A."/>
            <person name="Zheng H."/>
            <person name="Allen L.Z."/>
            <person name="Kuo A."/>
            <person name="Grigoriev I.V."/>
            <person name="Allen A.E."/>
            <person name="Hazlebeck D."/>
            <person name="Allen E.E."/>
        </authorList>
    </citation>
    <scope>NUCLEOTIDE SEQUENCE</scope>
    <source>
        <strain evidence="3">Hildebrandi</strain>
    </source>
</reference>
<proteinExistence type="predicted"/>
<dbReference type="InterPro" id="IPR050368">
    <property type="entry name" value="ClC-type_chloride_channel"/>
</dbReference>
<feature type="transmembrane region" description="Helical" evidence="2">
    <location>
        <begin position="241"/>
        <end position="261"/>
    </location>
</feature>
<evidence type="ECO:0000313" key="3">
    <source>
        <dbReference type="EMBL" id="KAG7364649.1"/>
    </source>
</evidence>
<evidence type="ECO:0000313" key="4">
    <source>
        <dbReference type="Proteomes" id="UP000693970"/>
    </source>
</evidence>
<comment type="caution">
    <text evidence="3">The sequence shown here is derived from an EMBL/GenBank/DDBJ whole genome shotgun (WGS) entry which is preliminary data.</text>
</comment>
<dbReference type="EMBL" id="JAGRRH010000009">
    <property type="protein sequence ID" value="KAG7364649.1"/>
    <property type="molecule type" value="Genomic_DNA"/>
</dbReference>
<feature type="transmembrane region" description="Helical" evidence="2">
    <location>
        <begin position="197"/>
        <end position="220"/>
    </location>
</feature>
<keyword evidence="2" id="KW-0812">Transmembrane</keyword>
<dbReference type="GO" id="GO:0015108">
    <property type="term" value="F:chloride transmembrane transporter activity"/>
    <property type="evidence" value="ECO:0007669"/>
    <property type="project" value="InterPro"/>
</dbReference>
<feature type="transmembrane region" description="Helical" evidence="2">
    <location>
        <begin position="498"/>
        <end position="517"/>
    </location>
</feature>
<feature type="transmembrane region" description="Helical" evidence="2">
    <location>
        <begin position="557"/>
        <end position="578"/>
    </location>
</feature>
<dbReference type="AlphaFoldDB" id="A0A9K3Q1C9"/>
<evidence type="ECO:0000256" key="1">
    <source>
        <dbReference type="SAM" id="MobiDB-lite"/>
    </source>
</evidence>
<dbReference type="CDD" id="cd00400">
    <property type="entry name" value="Voltage_gated_ClC"/>
    <property type="match status" value="1"/>
</dbReference>
<name>A0A9K3Q1C9_9STRA</name>
<feature type="region of interest" description="Disordered" evidence="1">
    <location>
        <begin position="1"/>
        <end position="36"/>
    </location>
</feature>